<dbReference type="GO" id="GO:0016747">
    <property type="term" value="F:acyltransferase activity, transferring groups other than amino-acyl groups"/>
    <property type="evidence" value="ECO:0007669"/>
    <property type="project" value="InterPro"/>
</dbReference>
<dbReference type="InterPro" id="IPR000182">
    <property type="entry name" value="GNAT_dom"/>
</dbReference>
<dbReference type="Pfam" id="PF00583">
    <property type="entry name" value="Acetyltransf_1"/>
    <property type="match status" value="1"/>
</dbReference>
<proteinExistence type="predicted"/>
<name>D7CJ37_SYNLT</name>
<dbReference type="EMBL" id="CP002048">
    <property type="protein sequence ID" value="ADI02915.1"/>
    <property type="molecule type" value="Genomic_DNA"/>
</dbReference>
<dbReference type="KEGG" id="slp:Slip_2173"/>
<dbReference type="OrthoDB" id="1821130at2"/>
<keyword evidence="2" id="KW-0012">Acyltransferase</keyword>
<gene>
    <name evidence="4" type="ordered locus">Slip_2173</name>
</gene>
<dbReference type="RefSeq" id="WP_013176317.1">
    <property type="nucleotide sequence ID" value="NC_014220.1"/>
</dbReference>
<dbReference type="PANTHER" id="PTHR43877">
    <property type="entry name" value="AMINOALKYLPHOSPHONATE N-ACETYLTRANSFERASE-RELATED-RELATED"/>
    <property type="match status" value="1"/>
</dbReference>
<evidence type="ECO:0000256" key="2">
    <source>
        <dbReference type="ARBA" id="ARBA00023315"/>
    </source>
</evidence>
<dbReference type="eggNOG" id="COG0456">
    <property type="taxonomic scope" value="Bacteria"/>
</dbReference>
<protein>
    <submittedName>
        <fullName evidence="4">GCN5-related N-acetyltransferase</fullName>
    </submittedName>
</protein>
<sequence>MREPRFTVREAKAEDVHAMLGLWAATPGIGLGVGDDEEDLKRFIARNPRTCLVAWKGGILAGAVVGGFDGRRGYLYHLAVRKDYQSQGIGKALVAEVLDRFREIGARRVHLLVFTTNQQAVAFYTRLGWRLRQDVLVASWDCEPGKDCGC</sequence>
<organism evidence="4 5">
    <name type="scientific">Syntrophothermus lipocalidus (strain DSM 12680 / TGB-C1)</name>
    <dbReference type="NCBI Taxonomy" id="643648"/>
    <lineage>
        <taxon>Bacteria</taxon>
        <taxon>Bacillati</taxon>
        <taxon>Bacillota</taxon>
        <taxon>Clostridia</taxon>
        <taxon>Eubacteriales</taxon>
        <taxon>Syntrophomonadaceae</taxon>
        <taxon>Syntrophothermus</taxon>
    </lineage>
</organism>
<evidence type="ECO:0000313" key="5">
    <source>
        <dbReference type="Proteomes" id="UP000000378"/>
    </source>
</evidence>
<dbReference type="Proteomes" id="UP000000378">
    <property type="component" value="Chromosome"/>
</dbReference>
<dbReference type="SUPFAM" id="SSF55729">
    <property type="entry name" value="Acyl-CoA N-acyltransferases (Nat)"/>
    <property type="match status" value="1"/>
</dbReference>
<evidence type="ECO:0000259" key="3">
    <source>
        <dbReference type="PROSITE" id="PS51186"/>
    </source>
</evidence>
<evidence type="ECO:0000256" key="1">
    <source>
        <dbReference type="ARBA" id="ARBA00022679"/>
    </source>
</evidence>
<dbReference type="InterPro" id="IPR050832">
    <property type="entry name" value="Bact_Acetyltransf"/>
</dbReference>
<dbReference type="CDD" id="cd04301">
    <property type="entry name" value="NAT_SF"/>
    <property type="match status" value="1"/>
</dbReference>
<dbReference type="HOGENOM" id="CLU_013985_34_1_9"/>
<accession>D7CJ37</accession>
<dbReference type="InterPro" id="IPR016181">
    <property type="entry name" value="Acyl_CoA_acyltransferase"/>
</dbReference>
<dbReference type="STRING" id="643648.Slip_2173"/>
<dbReference type="AlphaFoldDB" id="D7CJ37"/>
<evidence type="ECO:0000313" key="4">
    <source>
        <dbReference type="EMBL" id="ADI02915.1"/>
    </source>
</evidence>
<reference evidence="4 5" key="2">
    <citation type="journal article" date="2010" name="Stand. Genomic Sci.">
        <title>Complete genome sequence of Syntrophothermus lipocalidus type strain (TGB-C1).</title>
        <authorList>
            <person name="Djao O.D."/>
            <person name="Zhang X."/>
            <person name="Lucas S."/>
            <person name="Lapidus A."/>
            <person name="Del Rio T.G."/>
            <person name="Nolan M."/>
            <person name="Tice H."/>
            <person name="Cheng J.F."/>
            <person name="Han C."/>
            <person name="Tapia R."/>
            <person name="Goodwin L."/>
            <person name="Pitluck S."/>
            <person name="Liolios K."/>
            <person name="Ivanova N."/>
            <person name="Mavromatis K."/>
            <person name="Mikhailova N."/>
            <person name="Ovchinnikova G."/>
            <person name="Pati A."/>
            <person name="Brambilla E."/>
            <person name="Chen A."/>
            <person name="Palaniappan K."/>
            <person name="Land M."/>
            <person name="Hauser L."/>
            <person name="Chang Y.J."/>
            <person name="Jeffries C.D."/>
            <person name="Rohde M."/>
            <person name="Sikorski J."/>
            <person name="Spring S."/>
            <person name="Goker M."/>
            <person name="Detter J.C."/>
            <person name="Woyke T."/>
            <person name="Bristow J."/>
            <person name="Eisen J.A."/>
            <person name="Markowitz V."/>
            <person name="Hugenholtz P."/>
            <person name="Kyrpides N.C."/>
            <person name="Klenk H.P."/>
        </authorList>
    </citation>
    <scope>NUCLEOTIDE SEQUENCE [LARGE SCALE GENOMIC DNA]</scope>
    <source>
        <strain evidence="5">DSM 12680 / TGB-C1</strain>
    </source>
</reference>
<keyword evidence="1" id="KW-0808">Transferase</keyword>
<feature type="domain" description="N-acetyltransferase" evidence="3">
    <location>
        <begin position="6"/>
        <end position="149"/>
    </location>
</feature>
<keyword evidence="5" id="KW-1185">Reference proteome</keyword>
<reference evidence="5" key="1">
    <citation type="journal article" date="2010" name="Stand. Genomic Sci.">
        <title>Complete genome sequence of Syntrophothermus lipocalidus type strain (TGB-C1T).</title>
        <authorList>
            <consortium name="US DOE Joint Genome Institute (JGI-PGF)"/>
            <person name="Djao O."/>
            <person name="Zhang X."/>
            <person name="Lucas S."/>
            <person name="Lapidus A."/>
            <person name="Glavina Del Rio T."/>
            <person name="Nolan M."/>
            <person name="Tice H."/>
            <person name="Cheng J."/>
            <person name="Han C."/>
            <person name="Tapia R."/>
            <person name="Goodwin L."/>
            <person name="Pitluck S."/>
            <person name="Liolios K."/>
            <person name="Ivanova N."/>
            <person name="Mavromatis K."/>
            <person name="Mikhailova N."/>
            <person name="Ovchinnikova G."/>
            <person name="Pati A."/>
            <person name="Brambilla E."/>
            <person name="Chen A."/>
            <person name="Palaniappan K."/>
            <person name="Land M."/>
            <person name="Hauser L."/>
            <person name="Chang Y."/>
            <person name="Jeffries C."/>
            <person name="Rohde M."/>
            <person name="Sikorski J."/>
            <person name="Spring S."/>
            <person name="Goker M."/>
            <person name="Detter J."/>
            <person name="Woyke T."/>
            <person name="Bristow J."/>
            <person name="Eisen J."/>
            <person name="Markowitz V."/>
            <person name="Hugenholtz P."/>
            <person name="Kyrpides N."/>
            <person name="Klenk H."/>
        </authorList>
    </citation>
    <scope>NUCLEOTIDE SEQUENCE [LARGE SCALE GENOMIC DNA]</scope>
    <source>
        <strain evidence="5">DSM 12680 / TGB-C1</strain>
    </source>
</reference>
<dbReference type="PROSITE" id="PS51186">
    <property type="entry name" value="GNAT"/>
    <property type="match status" value="1"/>
</dbReference>
<dbReference type="Gene3D" id="3.40.630.30">
    <property type="match status" value="1"/>
</dbReference>